<dbReference type="Proteomes" id="UP001415857">
    <property type="component" value="Unassembled WGS sequence"/>
</dbReference>
<reference evidence="1 2" key="1">
    <citation type="journal article" date="2024" name="Plant J.">
        <title>Genome sequences and population genomics reveal climatic adaptation and genomic divergence between two closely related sweetgum species.</title>
        <authorList>
            <person name="Xu W.Q."/>
            <person name="Ren C.Q."/>
            <person name="Zhang X.Y."/>
            <person name="Comes H.P."/>
            <person name="Liu X.H."/>
            <person name="Li Y.G."/>
            <person name="Kettle C.J."/>
            <person name="Jalonen R."/>
            <person name="Gaisberger H."/>
            <person name="Ma Y.Z."/>
            <person name="Qiu Y.X."/>
        </authorList>
    </citation>
    <scope>NUCLEOTIDE SEQUENCE [LARGE SCALE GENOMIC DNA]</scope>
    <source>
        <strain evidence="1">Hangzhou</strain>
    </source>
</reference>
<dbReference type="PANTHER" id="PTHR36388:SF1">
    <property type="entry name" value="OS02G0469000 PROTEIN"/>
    <property type="match status" value="1"/>
</dbReference>
<gene>
    <name evidence="1" type="ORF">L1049_014679</name>
</gene>
<evidence type="ECO:0000313" key="1">
    <source>
        <dbReference type="EMBL" id="KAK9286289.1"/>
    </source>
</evidence>
<name>A0AAP0RXL2_LIQFO</name>
<protein>
    <submittedName>
        <fullName evidence="1">Uncharacterized protein</fullName>
    </submittedName>
</protein>
<dbReference type="AlphaFoldDB" id="A0AAP0RXL2"/>
<dbReference type="EMBL" id="JBBPBK010000004">
    <property type="protein sequence ID" value="KAK9286289.1"/>
    <property type="molecule type" value="Genomic_DNA"/>
</dbReference>
<accession>A0AAP0RXL2</accession>
<proteinExistence type="predicted"/>
<sequence>MAVGDDDMIEASASSLSLNSLESNQSGDVLSPDDIAWVDSCLIKDSEIADSNWNSLKDALLDILSSQPDSLDSSAAQGDRFPKNDIEILLDSEETEIAQFPGGTDNDLVPLYGEAEKSDDDGDGDVQQNKKTDTLLSQTYFKNAFLPNYNEDLNISENIDLGLDLGLPFNEMDPSTEDIFRVWDLDISADEEDELVKQLNKALAGSHFQSKPSTFNDSMAWKDMKESSVDDLIAGFGDLSLNRNSG</sequence>
<organism evidence="1 2">
    <name type="scientific">Liquidambar formosana</name>
    <name type="common">Formosan gum</name>
    <dbReference type="NCBI Taxonomy" id="63359"/>
    <lineage>
        <taxon>Eukaryota</taxon>
        <taxon>Viridiplantae</taxon>
        <taxon>Streptophyta</taxon>
        <taxon>Embryophyta</taxon>
        <taxon>Tracheophyta</taxon>
        <taxon>Spermatophyta</taxon>
        <taxon>Magnoliopsida</taxon>
        <taxon>eudicotyledons</taxon>
        <taxon>Gunneridae</taxon>
        <taxon>Pentapetalae</taxon>
        <taxon>Saxifragales</taxon>
        <taxon>Altingiaceae</taxon>
        <taxon>Liquidambar</taxon>
    </lineage>
</organism>
<keyword evidence="2" id="KW-1185">Reference proteome</keyword>
<dbReference type="PANTHER" id="PTHR36388">
    <property type="entry name" value="OS02G0469000 PROTEIN"/>
    <property type="match status" value="1"/>
</dbReference>
<evidence type="ECO:0000313" key="2">
    <source>
        <dbReference type="Proteomes" id="UP001415857"/>
    </source>
</evidence>
<comment type="caution">
    <text evidence="1">The sequence shown here is derived from an EMBL/GenBank/DDBJ whole genome shotgun (WGS) entry which is preliminary data.</text>
</comment>